<keyword evidence="4" id="KW-1185">Reference proteome</keyword>
<evidence type="ECO:0000313" key="3">
    <source>
        <dbReference type="EMBL" id="KAK9058188.1"/>
    </source>
</evidence>
<name>A0AAP0CPH9_9ASTR</name>
<dbReference type="Proteomes" id="UP001408789">
    <property type="component" value="Unassembled WGS sequence"/>
</dbReference>
<dbReference type="SUPFAM" id="SSF81383">
    <property type="entry name" value="F-box domain"/>
    <property type="match status" value="1"/>
</dbReference>
<dbReference type="InterPro" id="IPR045283">
    <property type="entry name" value="AT3G44326-like"/>
</dbReference>
<sequence length="321" mass="35425">MPIADIHEDIIKTHILTKLDGQTLAAAACASSRLQSLSSDQNLWSDICHSTWPSTLDPQLTKTISDFPSGHRSFYSDSSSSPTQRLTTAATSSPPTPQIISCVDLRYDNELIFSKVESTNTTPSDWFQTSPFRVDLLEPKELVLTGVKVKSPGDDRVLLTDLENNMTLSWIMIDPTRNRAVNLSSVKPVSVQRNWLTNDIELTFAVVFTVNGNGYVSCNVQITCGVNGGSGELTVSGAGLTVLDVYGKCLSGKDSMVILQGLAVGMRRRGGGEGWRERYDEYIQVRRERNEKRERGERRLDMAFVAGGVAIFMAFWSFAIC</sequence>
<gene>
    <name evidence="3" type="ORF">SSX86_023028</name>
</gene>
<dbReference type="EMBL" id="JBCNJP010000023">
    <property type="protein sequence ID" value="KAK9058188.1"/>
    <property type="molecule type" value="Genomic_DNA"/>
</dbReference>
<accession>A0AAP0CPH9</accession>
<comment type="caution">
    <text evidence="3">The sequence shown here is derived from an EMBL/GenBank/DDBJ whole genome shotgun (WGS) entry which is preliminary data.</text>
</comment>
<keyword evidence="2" id="KW-0472">Membrane</keyword>
<feature type="region of interest" description="Disordered" evidence="1">
    <location>
        <begin position="73"/>
        <end position="95"/>
    </location>
</feature>
<feature type="compositionally biased region" description="Polar residues" evidence="1">
    <location>
        <begin position="75"/>
        <end position="86"/>
    </location>
</feature>
<evidence type="ECO:0000256" key="1">
    <source>
        <dbReference type="SAM" id="MobiDB-lite"/>
    </source>
</evidence>
<evidence type="ECO:0000313" key="4">
    <source>
        <dbReference type="Proteomes" id="UP001408789"/>
    </source>
</evidence>
<keyword evidence="2" id="KW-1133">Transmembrane helix</keyword>
<dbReference type="InterPro" id="IPR036047">
    <property type="entry name" value="F-box-like_dom_sf"/>
</dbReference>
<evidence type="ECO:0008006" key="5">
    <source>
        <dbReference type="Google" id="ProtNLM"/>
    </source>
</evidence>
<dbReference type="Gene3D" id="1.20.1280.50">
    <property type="match status" value="1"/>
</dbReference>
<organism evidence="3 4">
    <name type="scientific">Deinandra increscens subsp. villosa</name>
    <dbReference type="NCBI Taxonomy" id="3103831"/>
    <lineage>
        <taxon>Eukaryota</taxon>
        <taxon>Viridiplantae</taxon>
        <taxon>Streptophyta</taxon>
        <taxon>Embryophyta</taxon>
        <taxon>Tracheophyta</taxon>
        <taxon>Spermatophyta</taxon>
        <taxon>Magnoliopsida</taxon>
        <taxon>eudicotyledons</taxon>
        <taxon>Gunneridae</taxon>
        <taxon>Pentapetalae</taxon>
        <taxon>asterids</taxon>
        <taxon>campanulids</taxon>
        <taxon>Asterales</taxon>
        <taxon>Asteraceae</taxon>
        <taxon>Asteroideae</taxon>
        <taxon>Heliantheae alliance</taxon>
        <taxon>Madieae</taxon>
        <taxon>Madiinae</taxon>
        <taxon>Deinandra</taxon>
    </lineage>
</organism>
<dbReference type="PANTHER" id="PTHR33736:SF18">
    <property type="entry name" value="F-BOX DOMAIN-CONTAINING PROTEIN"/>
    <property type="match status" value="1"/>
</dbReference>
<evidence type="ECO:0000256" key="2">
    <source>
        <dbReference type="SAM" id="Phobius"/>
    </source>
</evidence>
<protein>
    <recommendedName>
        <fullName evidence="5">F-box domain-containing protein</fullName>
    </recommendedName>
</protein>
<dbReference type="AlphaFoldDB" id="A0AAP0CPH9"/>
<reference evidence="3 4" key="1">
    <citation type="submission" date="2024-04" db="EMBL/GenBank/DDBJ databases">
        <title>The reference genome of an endangered Asteraceae, Deinandra increscens subsp. villosa, native to the Central Coast of California.</title>
        <authorList>
            <person name="Guilliams M."/>
            <person name="Hasenstab-Lehman K."/>
            <person name="Meyer R."/>
            <person name="Mcevoy S."/>
        </authorList>
    </citation>
    <scope>NUCLEOTIDE SEQUENCE [LARGE SCALE GENOMIC DNA]</scope>
    <source>
        <tissue evidence="3">Leaf</tissue>
    </source>
</reference>
<dbReference type="PANTHER" id="PTHR33736">
    <property type="entry name" value="F-BOX PROTEIN-RELATED"/>
    <property type="match status" value="1"/>
</dbReference>
<keyword evidence="2" id="KW-0812">Transmembrane</keyword>
<feature type="transmembrane region" description="Helical" evidence="2">
    <location>
        <begin position="302"/>
        <end position="320"/>
    </location>
</feature>
<proteinExistence type="predicted"/>